<dbReference type="RefSeq" id="WP_377413721.1">
    <property type="nucleotide sequence ID" value="NZ_JBHSRS010000066.1"/>
</dbReference>
<dbReference type="Proteomes" id="UP001596270">
    <property type="component" value="Unassembled WGS sequence"/>
</dbReference>
<evidence type="ECO:0008006" key="3">
    <source>
        <dbReference type="Google" id="ProtNLM"/>
    </source>
</evidence>
<accession>A0ABW1TZD1</accession>
<comment type="caution">
    <text evidence="1">The sequence shown here is derived from an EMBL/GenBank/DDBJ whole genome shotgun (WGS) entry which is preliminary data.</text>
</comment>
<reference evidence="2" key="1">
    <citation type="journal article" date="2019" name="Int. J. Syst. Evol. Microbiol.">
        <title>The Global Catalogue of Microorganisms (GCM) 10K type strain sequencing project: providing services to taxonomists for standard genome sequencing and annotation.</title>
        <authorList>
            <consortium name="The Broad Institute Genomics Platform"/>
            <consortium name="The Broad Institute Genome Sequencing Center for Infectious Disease"/>
            <person name="Wu L."/>
            <person name="Ma J."/>
        </authorList>
    </citation>
    <scope>NUCLEOTIDE SEQUENCE [LARGE SCALE GENOMIC DNA]</scope>
    <source>
        <strain evidence="2">CCUG 39402</strain>
    </source>
</reference>
<proteinExistence type="predicted"/>
<organism evidence="1 2">
    <name type="scientific">Polaromonas aquatica</name>
    <dbReference type="NCBI Taxonomy" id="332657"/>
    <lineage>
        <taxon>Bacteria</taxon>
        <taxon>Pseudomonadati</taxon>
        <taxon>Pseudomonadota</taxon>
        <taxon>Betaproteobacteria</taxon>
        <taxon>Burkholderiales</taxon>
        <taxon>Comamonadaceae</taxon>
        <taxon>Polaromonas</taxon>
    </lineage>
</organism>
<sequence length="275" mass="32403">MTISTNDFLLRKFNETFPSFNGGMRELRFMVGTLGIDSDTYQNPLFEVKRQIATHLQLNKSVGEQLVIYRYLRESKIDIDAFDFIGESRSQLSLIEEQIFILLQHFNVRGYLVSKFQTKEKFIFFIDGISTTDKEMYVSGVAKEVSRIVREMNYLDWFNDDPDKVVAADYNFRKRYPNASASPYFERFGDVEDIRIFYYKNRANAAQLRLDFKSTQSYFNNRRARENPDKKQRNFSLSIAANRNINKLANDRGITRSAVVDMVFKDLKNWHKLQD</sequence>
<protein>
    <recommendedName>
        <fullName evidence="3">Ribbon-helix-helix protein CopG domain-containing protein</fullName>
    </recommendedName>
</protein>
<dbReference type="EMBL" id="JBHSRS010000066">
    <property type="protein sequence ID" value="MFC6282092.1"/>
    <property type="molecule type" value="Genomic_DNA"/>
</dbReference>
<evidence type="ECO:0000313" key="1">
    <source>
        <dbReference type="EMBL" id="MFC6282092.1"/>
    </source>
</evidence>
<gene>
    <name evidence="1" type="ORF">ACFQND_12735</name>
</gene>
<evidence type="ECO:0000313" key="2">
    <source>
        <dbReference type="Proteomes" id="UP001596270"/>
    </source>
</evidence>
<name>A0ABW1TZD1_9BURK</name>
<keyword evidence="2" id="KW-1185">Reference proteome</keyword>